<reference evidence="1" key="1">
    <citation type="submission" date="2014-11" db="EMBL/GenBank/DDBJ databases">
        <authorList>
            <person name="Amaro Gonzalez C."/>
        </authorList>
    </citation>
    <scope>NUCLEOTIDE SEQUENCE</scope>
</reference>
<organism evidence="1">
    <name type="scientific">Anguilla anguilla</name>
    <name type="common">European freshwater eel</name>
    <name type="synonym">Muraena anguilla</name>
    <dbReference type="NCBI Taxonomy" id="7936"/>
    <lineage>
        <taxon>Eukaryota</taxon>
        <taxon>Metazoa</taxon>
        <taxon>Chordata</taxon>
        <taxon>Craniata</taxon>
        <taxon>Vertebrata</taxon>
        <taxon>Euteleostomi</taxon>
        <taxon>Actinopterygii</taxon>
        <taxon>Neopterygii</taxon>
        <taxon>Teleostei</taxon>
        <taxon>Anguilliformes</taxon>
        <taxon>Anguillidae</taxon>
        <taxon>Anguilla</taxon>
    </lineage>
</organism>
<reference evidence="1" key="2">
    <citation type="journal article" date="2015" name="Fish Shellfish Immunol.">
        <title>Early steps in the European eel (Anguilla anguilla)-Vibrio vulnificus interaction in the gills: Role of the RtxA13 toxin.</title>
        <authorList>
            <person name="Callol A."/>
            <person name="Pajuelo D."/>
            <person name="Ebbesson L."/>
            <person name="Teles M."/>
            <person name="MacKenzie S."/>
            <person name="Amaro C."/>
        </authorList>
    </citation>
    <scope>NUCLEOTIDE SEQUENCE</scope>
</reference>
<evidence type="ECO:0000313" key="1">
    <source>
        <dbReference type="EMBL" id="JAH92164.1"/>
    </source>
</evidence>
<dbReference type="EMBL" id="GBXM01016413">
    <property type="protein sequence ID" value="JAH92164.1"/>
    <property type="molecule type" value="Transcribed_RNA"/>
</dbReference>
<sequence>MCTNYMQTRIKEARLHNPRHGSYHGNPMTFKSQYLKNASSFCGKKMKCRRRECPRVLFYSFIFSYSRTDCVSVDMFS</sequence>
<accession>A0A0E9WP09</accession>
<dbReference type="AlphaFoldDB" id="A0A0E9WP09"/>
<protein>
    <submittedName>
        <fullName evidence="1">Uncharacterized protein</fullName>
    </submittedName>
</protein>
<proteinExistence type="predicted"/>
<name>A0A0E9WP09_ANGAN</name>